<comment type="caution">
    <text evidence="2">The sequence shown here is derived from an EMBL/GenBank/DDBJ whole genome shotgun (WGS) entry which is preliminary data.</text>
</comment>
<reference evidence="2" key="1">
    <citation type="submission" date="2021-10" db="EMBL/GenBank/DDBJ databases">
        <title>Melipona bicolor Genome sequencing and assembly.</title>
        <authorList>
            <person name="Araujo N.S."/>
            <person name="Arias M.C."/>
        </authorList>
    </citation>
    <scope>NUCLEOTIDE SEQUENCE</scope>
    <source>
        <strain evidence="2">USP_2M_L1-L4_2017</strain>
        <tissue evidence="2">Whole body</tissue>
    </source>
</reference>
<accession>A0AA40KVG1</accession>
<gene>
    <name evidence="2" type="ORF">K0M31_007207</name>
</gene>
<keyword evidence="3" id="KW-1185">Reference proteome</keyword>
<name>A0AA40KVG1_9HYME</name>
<proteinExistence type="predicted"/>
<organism evidence="2 3">
    <name type="scientific">Melipona bicolor</name>
    <dbReference type="NCBI Taxonomy" id="60889"/>
    <lineage>
        <taxon>Eukaryota</taxon>
        <taxon>Metazoa</taxon>
        <taxon>Ecdysozoa</taxon>
        <taxon>Arthropoda</taxon>
        <taxon>Hexapoda</taxon>
        <taxon>Insecta</taxon>
        <taxon>Pterygota</taxon>
        <taxon>Neoptera</taxon>
        <taxon>Endopterygota</taxon>
        <taxon>Hymenoptera</taxon>
        <taxon>Apocrita</taxon>
        <taxon>Aculeata</taxon>
        <taxon>Apoidea</taxon>
        <taxon>Anthophila</taxon>
        <taxon>Apidae</taxon>
        <taxon>Melipona</taxon>
    </lineage>
</organism>
<dbReference type="Proteomes" id="UP001177670">
    <property type="component" value="Unassembled WGS sequence"/>
</dbReference>
<feature type="non-terminal residue" evidence="2">
    <location>
        <position position="1"/>
    </location>
</feature>
<evidence type="ECO:0000313" key="3">
    <source>
        <dbReference type="Proteomes" id="UP001177670"/>
    </source>
</evidence>
<feature type="region of interest" description="Disordered" evidence="1">
    <location>
        <begin position="39"/>
        <end position="64"/>
    </location>
</feature>
<protein>
    <submittedName>
        <fullName evidence="2">Uncharacterized protein</fullName>
    </submittedName>
</protein>
<sequence>SVEIESTSLEEQNFPIKLYDYEKKHARLFLEISRTDNCQMARDSSRNGDNSDEGKENDELNTLDPATLRAMDENYGVTSPLSRARFPRGKRNVPGRGFSWEIRYFHRDVRGPAVK</sequence>
<dbReference type="EMBL" id="JAHYIQ010000002">
    <property type="protein sequence ID" value="KAK1134415.1"/>
    <property type="molecule type" value="Genomic_DNA"/>
</dbReference>
<dbReference type="AlphaFoldDB" id="A0AA40KVG1"/>
<evidence type="ECO:0000256" key="1">
    <source>
        <dbReference type="SAM" id="MobiDB-lite"/>
    </source>
</evidence>
<evidence type="ECO:0000313" key="2">
    <source>
        <dbReference type="EMBL" id="KAK1134415.1"/>
    </source>
</evidence>